<evidence type="ECO:0000259" key="4">
    <source>
        <dbReference type="Pfam" id="PF01558"/>
    </source>
</evidence>
<dbReference type="SUPFAM" id="SSF53323">
    <property type="entry name" value="Pyruvate-ferredoxin oxidoreductase, PFOR, domain III"/>
    <property type="match status" value="1"/>
</dbReference>
<dbReference type="Pfam" id="PF01558">
    <property type="entry name" value="POR"/>
    <property type="match status" value="1"/>
</dbReference>
<dbReference type="InterPro" id="IPR017900">
    <property type="entry name" value="4Fe4S_Fe_S_CS"/>
</dbReference>
<keyword evidence="6" id="KW-1185">Reference proteome</keyword>
<evidence type="ECO:0000313" key="6">
    <source>
        <dbReference type="Proteomes" id="UP001208689"/>
    </source>
</evidence>
<comment type="catalytic activity">
    <reaction evidence="3">
        <text>2 oxidized [2Fe-2S]-[ferredoxin] + pyruvate + CoA = 2 reduced [2Fe-2S]-[ferredoxin] + acetyl-CoA + CO2 + H(+)</text>
        <dbReference type="Rhea" id="RHEA:12765"/>
        <dbReference type="Rhea" id="RHEA-COMP:10000"/>
        <dbReference type="Rhea" id="RHEA-COMP:10001"/>
        <dbReference type="ChEBI" id="CHEBI:15361"/>
        <dbReference type="ChEBI" id="CHEBI:15378"/>
        <dbReference type="ChEBI" id="CHEBI:16526"/>
        <dbReference type="ChEBI" id="CHEBI:33737"/>
        <dbReference type="ChEBI" id="CHEBI:33738"/>
        <dbReference type="ChEBI" id="CHEBI:57287"/>
        <dbReference type="ChEBI" id="CHEBI:57288"/>
        <dbReference type="EC" id="1.2.7.1"/>
    </reaction>
</comment>
<dbReference type="InterPro" id="IPR051626">
    <property type="entry name" value="Oxidoreductase_gamma_subunit"/>
</dbReference>
<gene>
    <name evidence="5" type="ORF">NEF87_002875</name>
</gene>
<proteinExistence type="predicted"/>
<sequence length="326" mass="35547">MTENVKDAPRYLVRFHGRGGQGAVTAAQLCMMAFDGLGTCMPNFGAERMGAPVLSFAKMSKDYEKVRTNEQVYSPQYVAVLDDSLLFDVDCTAGIVPGGYLIINTCRPIEEIREIIGKNNPPAINIALIDATNIALEFLGRNITNTLILGALVKVAPEIFGIDQLADAVAEQFNPKIAQKNMDAIKTVPDATTVYPCDESVKLSLETDYKKDWSHIALGLLGTKELDKAGVWYTSAIDGGSARVNTGAWGVAVAQFHPEYCINCQNCVFICPDLAITREERDGKMYVIGVDEFHCKGCESCVTVCPGKKDKETGEVHKALTMKMKC</sequence>
<evidence type="ECO:0000256" key="3">
    <source>
        <dbReference type="ARBA" id="ARBA00049357"/>
    </source>
</evidence>
<dbReference type="Proteomes" id="UP001208689">
    <property type="component" value="Chromosome"/>
</dbReference>
<dbReference type="InterPro" id="IPR002869">
    <property type="entry name" value="Pyrv_flavodox_OxRed_cen"/>
</dbReference>
<feature type="domain" description="Pyruvate/ketoisovalerate oxidoreductase catalytic" evidence="4">
    <location>
        <begin position="19"/>
        <end position="186"/>
    </location>
</feature>
<evidence type="ECO:0000313" key="5">
    <source>
        <dbReference type="EMBL" id="UYP46590.1"/>
    </source>
</evidence>
<dbReference type="InterPro" id="IPR011894">
    <property type="entry name" value="PorC_KorC"/>
</dbReference>
<dbReference type="PANTHER" id="PTHR43366:SF1">
    <property type="entry name" value="PYRUVATE SYNTHASE SUBUNIT PORC"/>
    <property type="match status" value="1"/>
</dbReference>
<evidence type="ECO:0000256" key="1">
    <source>
        <dbReference type="ARBA" id="ARBA00012822"/>
    </source>
</evidence>
<dbReference type="Gene3D" id="3.30.70.20">
    <property type="match status" value="1"/>
</dbReference>
<dbReference type="PANTHER" id="PTHR43366">
    <property type="entry name" value="PYRUVATE SYNTHASE SUBUNIT PORC"/>
    <property type="match status" value="1"/>
</dbReference>
<dbReference type="InterPro" id="IPR019752">
    <property type="entry name" value="Pyrv/ketoisovalerate_OxRed_cat"/>
</dbReference>
<organism evidence="5 6">
    <name type="scientific">Candidatus Lokiarchaeum ossiferum</name>
    <dbReference type="NCBI Taxonomy" id="2951803"/>
    <lineage>
        <taxon>Archaea</taxon>
        <taxon>Promethearchaeati</taxon>
        <taxon>Promethearchaeota</taxon>
        <taxon>Promethearchaeia</taxon>
        <taxon>Promethearchaeales</taxon>
        <taxon>Promethearchaeaceae</taxon>
        <taxon>Candidatus Lokiarchaeum</taxon>
    </lineage>
</organism>
<name>A0ABY6HSU5_9ARCH</name>
<evidence type="ECO:0000256" key="2">
    <source>
        <dbReference type="ARBA" id="ARBA00023002"/>
    </source>
</evidence>
<reference evidence="5" key="1">
    <citation type="submission" date="2022-09" db="EMBL/GenBank/DDBJ databases">
        <title>Actin cytoskeleton and complex cell architecture in an #Asgard archaeon.</title>
        <authorList>
            <person name="Ponce Toledo R.I."/>
            <person name="Schleper C."/>
            <person name="Rodrigues Oliveira T."/>
            <person name="Wollweber F."/>
            <person name="Xu J."/>
            <person name="Rittmann S."/>
            <person name="Klingl A."/>
            <person name="Pilhofer M."/>
        </authorList>
    </citation>
    <scope>NUCLEOTIDE SEQUENCE</scope>
    <source>
        <strain evidence="5">B-35</strain>
    </source>
</reference>
<protein>
    <recommendedName>
        <fullName evidence="1">pyruvate synthase</fullName>
        <ecNumber evidence="1">1.2.7.1</ecNumber>
    </recommendedName>
</protein>
<accession>A0ABY6HSU5</accession>
<dbReference type="EC" id="1.2.7.1" evidence="1"/>
<dbReference type="EMBL" id="CP104013">
    <property type="protein sequence ID" value="UYP46590.1"/>
    <property type="molecule type" value="Genomic_DNA"/>
</dbReference>
<dbReference type="SUPFAM" id="SSF54862">
    <property type="entry name" value="4Fe-4S ferredoxins"/>
    <property type="match status" value="1"/>
</dbReference>
<dbReference type="PROSITE" id="PS00198">
    <property type="entry name" value="4FE4S_FER_1"/>
    <property type="match status" value="2"/>
</dbReference>
<dbReference type="Gene3D" id="3.40.920.10">
    <property type="entry name" value="Pyruvate-ferredoxin oxidoreductase, PFOR, domain III"/>
    <property type="match status" value="1"/>
</dbReference>
<dbReference type="Pfam" id="PF14697">
    <property type="entry name" value="Fer4_21"/>
    <property type="match status" value="1"/>
</dbReference>
<keyword evidence="2" id="KW-0560">Oxidoreductase</keyword>
<dbReference type="NCBIfam" id="TIGR02175">
    <property type="entry name" value="PorC_KorC"/>
    <property type="match status" value="1"/>
</dbReference>